<name>A0A556MU33_9SPHI</name>
<feature type="compositionally biased region" description="Basic and acidic residues" evidence="1">
    <location>
        <begin position="34"/>
        <end position="48"/>
    </location>
</feature>
<gene>
    <name evidence="2" type="ORF">FO440_04525</name>
</gene>
<feature type="region of interest" description="Disordered" evidence="1">
    <location>
        <begin position="27"/>
        <end position="48"/>
    </location>
</feature>
<accession>A0A556MU33</accession>
<dbReference type="RefSeq" id="WP_144247027.1">
    <property type="nucleotide sequence ID" value="NZ_VLPK01000001.1"/>
</dbReference>
<keyword evidence="3" id="KW-1185">Reference proteome</keyword>
<organism evidence="2 3">
    <name type="scientific">Mucilaginibacter corticis</name>
    <dbReference type="NCBI Taxonomy" id="2597670"/>
    <lineage>
        <taxon>Bacteria</taxon>
        <taxon>Pseudomonadati</taxon>
        <taxon>Bacteroidota</taxon>
        <taxon>Sphingobacteriia</taxon>
        <taxon>Sphingobacteriales</taxon>
        <taxon>Sphingobacteriaceae</taxon>
        <taxon>Mucilaginibacter</taxon>
    </lineage>
</organism>
<dbReference type="OrthoDB" id="667380at2"/>
<evidence type="ECO:0000313" key="2">
    <source>
        <dbReference type="EMBL" id="TSJ43461.1"/>
    </source>
</evidence>
<evidence type="ECO:0000256" key="1">
    <source>
        <dbReference type="SAM" id="MobiDB-lite"/>
    </source>
</evidence>
<dbReference type="EMBL" id="VLPK01000001">
    <property type="protein sequence ID" value="TSJ43461.1"/>
    <property type="molecule type" value="Genomic_DNA"/>
</dbReference>
<reference evidence="2 3" key="1">
    <citation type="submission" date="2019-07" db="EMBL/GenBank/DDBJ databases">
        <authorList>
            <person name="Huq M.A."/>
        </authorList>
    </citation>
    <scope>NUCLEOTIDE SEQUENCE [LARGE SCALE GENOMIC DNA]</scope>
    <source>
        <strain evidence="2 3">MAH-19</strain>
    </source>
</reference>
<sequence length="150" mass="16278">MSKLKEVLFRQCLDYVQKRMDAAQQGIDEAQQASKEDTKSSAGDKYETGRAMMQQETDRNMAQLNEANKLKVALNAITTNLSSKQIENGSVVVTNNGNFYLAISAGALVADGESYVAISPASPIGLKLKGLKANDQFALNGKDYKIISIL</sequence>
<comment type="caution">
    <text evidence="2">The sequence shown here is derived from an EMBL/GenBank/DDBJ whole genome shotgun (WGS) entry which is preliminary data.</text>
</comment>
<evidence type="ECO:0000313" key="3">
    <source>
        <dbReference type="Proteomes" id="UP000318733"/>
    </source>
</evidence>
<dbReference type="Proteomes" id="UP000318733">
    <property type="component" value="Unassembled WGS sequence"/>
</dbReference>
<dbReference type="AlphaFoldDB" id="A0A556MU33"/>
<proteinExistence type="predicted"/>
<protein>
    <submittedName>
        <fullName evidence="2">3-oxoacyl-ACP synthase</fullName>
    </submittedName>
</protein>